<dbReference type="AlphaFoldDB" id="A0A4V1EHE7"/>
<reference evidence="23 24" key="1">
    <citation type="submission" date="2019-05" db="EMBL/GenBank/DDBJ databases">
        <title>Burkholderia sp. DHOD12, isolated from subtropical forest soil.</title>
        <authorList>
            <person name="Gao Z.-H."/>
            <person name="Qiu L.-H."/>
        </authorList>
    </citation>
    <scope>NUCLEOTIDE SEQUENCE [LARGE SCALE GENOMIC DNA]</scope>
    <source>
        <strain evidence="23 24">DHOD12</strain>
    </source>
</reference>
<evidence type="ECO:0000256" key="1">
    <source>
        <dbReference type="ARBA" id="ARBA00004429"/>
    </source>
</evidence>
<evidence type="ECO:0000256" key="15">
    <source>
        <dbReference type="ARBA" id="ARBA00054296"/>
    </source>
</evidence>
<evidence type="ECO:0000256" key="12">
    <source>
        <dbReference type="ARBA" id="ARBA00023137"/>
    </source>
</evidence>
<name>A0A4V1EHE7_9BURK</name>
<evidence type="ECO:0000256" key="19">
    <source>
        <dbReference type="SAM" id="Phobius"/>
    </source>
</evidence>
<dbReference type="InterPro" id="IPR032807">
    <property type="entry name" value="GNVR"/>
</dbReference>
<evidence type="ECO:0000256" key="17">
    <source>
        <dbReference type="ARBA" id="ARBA00081049"/>
    </source>
</evidence>
<evidence type="ECO:0000256" key="16">
    <source>
        <dbReference type="ARBA" id="ARBA00067833"/>
    </source>
</evidence>
<evidence type="ECO:0000256" key="2">
    <source>
        <dbReference type="ARBA" id="ARBA00008883"/>
    </source>
</evidence>
<dbReference type="InterPro" id="IPR005700">
    <property type="entry name" value="EPS_ExoP-like"/>
</dbReference>
<feature type="domain" description="Polysaccharide chain length determinant N-terminal" evidence="20">
    <location>
        <begin position="25"/>
        <end position="117"/>
    </location>
</feature>
<comment type="similarity">
    <text evidence="2">Belongs to the etk/wzc family.</text>
</comment>
<dbReference type="GO" id="GO:0042802">
    <property type="term" value="F:identical protein binding"/>
    <property type="evidence" value="ECO:0007669"/>
    <property type="project" value="UniProtKB-ARBA"/>
</dbReference>
<dbReference type="InterPro" id="IPR050445">
    <property type="entry name" value="Bact_polysacc_biosynth/exp"/>
</dbReference>
<dbReference type="InterPro" id="IPR003856">
    <property type="entry name" value="LPS_length_determ_N"/>
</dbReference>
<keyword evidence="10 19" id="KW-1133">Transmembrane helix</keyword>
<dbReference type="InterPro" id="IPR027417">
    <property type="entry name" value="P-loop_NTPase"/>
</dbReference>
<evidence type="ECO:0000256" key="18">
    <source>
        <dbReference type="SAM" id="Coils"/>
    </source>
</evidence>
<evidence type="ECO:0000259" key="20">
    <source>
        <dbReference type="Pfam" id="PF02706"/>
    </source>
</evidence>
<keyword evidence="4" id="KW-0997">Cell inner membrane</keyword>
<dbReference type="Pfam" id="PF13614">
    <property type="entry name" value="AAA_31"/>
    <property type="match status" value="1"/>
</dbReference>
<dbReference type="NCBIfam" id="TIGR01005">
    <property type="entry name" value="eps_transp_fam"/>
    <property type="match status" value="1"/>
</dbReference>
<keyword evidence="6 19" id="KW-0812">Transmembrane</keyword>
<evidence type="ECO:0000256" key="6">
    <source>
        <dbReference type="ARBA" id="ARBA00022692"/>
    </source>
</evidence>
<evidence type="ECO:0000256" key="5">
    <source>
        <dbReference type="ARBA" id="ARBA00022679"/>
    </source>
</evidence>
<evidence type="ECO:0000256" key="7">
    <source>
        <dbReference type="ARBA" id="ARBA00022741"/>
    </source>
</evidence>
<feature type="domain" description="Tyrosine-protein kinase G-rich" evidence="22">
    <location>
        <begin position="398"/>
        <end position="476"/>
    </location>
</feature>
<dbReference type="NCBIfam" id="TIGR01007">
    <property type="entry name" value="eps_fam"/>
    <property type="match status" value="1"/>
</dbReference>
<keyword evidence="7" id="KW-0547">Nucleotide-binding</keyword>
<keyword evidence="13" id="KW-0270">Exopolysaccharide synthesis</keyword>
<evidence type="ECO:0000256" key="9">
    <source>
        <dbReference type="ARBA" id="ARBA00022840"/>
    </source>
</evidence>
<dbReference type="FunFam" id="3.40.50.300:FF:000527">
    <property type="entry name" value="Tyrosine-protein kinase etk"/>
    <property type="match status" value="1"/>
</dbReference>
<feature type="coiled-coil region" evidence="18">
    <location>
        <begin position="298"/>
        <end position="362"/>
    </location>
</feature>
<dbReference type="KEGG" id="tvl:FAZ95_12950"/>
<gene>
    <name evidence="23" type="ORF">FAZ95_12950</name>
</gene>
<dbReference type="OrthoDB" id="9808257at2"/>
<evidence type="ECO:0000256" key="13">
    <source>
        <dbReference type="ARBA" id="ARBA00023169"/>
    </source>
</evidence>
<keyword evidence="3" id="KW-1003">Cell membrane</keyword>
<keyword evidence="5 23" id="KW-0808">Transferase</keyword>
<sequence length="752" mass="81933">MRIPGTAMNVEQTSISSSVLAGHGDLPQMLDLLVRHWRTIAITTGVCLLLGGVIALTSPIYQANLLLRVEDQGDVPSTSKPELLSIVSPSFDAKSNAEAEMQVIRSRLIVANAVDKLKLDLISAPHRFPLIGAWLARHNTGLSKPGLLGLGGYAWGEEQIDVDTFDVPRKLEGRPFAVTALTGGRYELSGSDLASPVTGTVGKTETFKTKKGDLTLRVERIVAAPGIRFDLKRASRQDAIDEIQKRLQVVEQGDKSNVLNVSMRGSDPEWLSGTLNAIGDEYVSENNDRNATIAANSLTFLEHQLPAMKAEMEAAEHRYNAYRNSNTLVDASEEGRLIMQRIADAEVQLLNLQRTRAELADRYTPSHPIVVAVDNQIALTQQYLNNQKTRMKAMPLEEQGALGLMRDVRVTTELYSTVRNNIEELRLVQASKAGFAQVIDRAEAPEHPVRPIASLIVFASALLGLFAGVAITYVRQLLIAGVTEPEEVEARTGLMVYAMVPHSAKQHELDRRAKASEANDLILAHRYPRDPTVESLRSFRSALQFALQGAPNNIVMLAGPLPQVGKSFVAANLALIMAMAGKRVLLVDGDLRKGTLHRSFGLETGAGLAEVLADPTLFPEVIRRDVLPNLDILMCGTYPPNPSELLNGTVFDNLMHKASAQYDIVLLDSAPALAVSDAGIIAPCAGSVFLVARFSETRISEIEETTKRFAQTGARVCGVMLNGFTMQSMKYLHPGRYGSHAYIASHYNASAK</sequence>
<evidence type="ECO:0000256" key="3">
    <source>
        <dbReference type="ARBA" id="ARBA00022475"/>
    </source>
</evidence>
<dbReference type="Pfam" id="PF23607">
    <property type="entry name" value="WZC_N"/>
    <property type="match status" value="1"/>
</dbReference>
<keyword evidence="11 19" id="KW-0472">Membrane</keyword>
<dbReference type="PANTHER" id="PTHR32309:SF32">
    <property type="entry name" value="TYROSINE-PROTEIN KINASE ETK-RELATED"/>
    <property type="match status" value="1"/>
</dbReference>
<evidence type="ECO:0000259" key="21">
    <source>
        <dbReference type="Pfam" id="PF13614"/>
    </source>
</evidence>
<dbReference type="CDD" id="cd05387">
    <property type="entry name" value="BY-kinase"/>
    <property type="match status" value="1"/>
</dbReference>
<dbReference type="Pfam" id="PF13807">
    <property type="entry name" value="GNVR"/>
    <property type="match status" value="1"/>
</dbReference>
<dbReference type="GO" id="GO:0005886">
    <property type="term" value="C:plasma membrane"/>
    <property type="evidence" value="ECO:0007669"/>
    <property type="project" value="UniProtKB-SubCell"/>
</dbReference>
<protein>
    <recommendedName>
        <fullName evidence="16">Putative tyrosine-protein kinase EpsB</fullName>
    </recommendedName>
    <alternativeName>
        <fullName evidence="17">EPS I polysaccharide export protein EpsB</fullName>
    </alternativeName>
</protein>
<evidence type="ECO:0000256" key="4">
    <source>
        <dbReference type="ARBA" id="ARBA00022519"/>
    </source>
</evidence>
<feature type="transmembrane region" description="Helical" evidence="19">
    <location>
        <begin position="39"/>
        <end position="61"/>
    </location>
</feature>
<proteinExistence type="inferred from homology"/>
<evidence type="ECO:0000256" key="8">
    <source>
        <dbReference type="ARBA" id="ARBA00022777"/>
    </source>
</evidence>
<evidence type="ECO:0000313" key="23">
    <source>
        <dbReference type="EMBL" id="QCP50010.1"/>
    </source>
</evidence>
<dbReference type="InterPro" id="IPR025669">
    <property type="entry name" value="AAA_dom"/>
</dbReference>
<organism evidence="23 24">
    <name type="scientific">Trinickia violacea</name>
    <dbReference type="NCBI Taxonomy" id="2571746"/>
    <lineage>
        <taxon>Bacteria</taxon>
        <taxon>Pseudomonadati</taxon>
        <taxon>Pseudomonadota</taxon>
        <taxon>Betaproteobacteria</taxon>
        <taxon>Burkholderiales</taxon>
        <taxon>Burkholderiaceae</taxon>
        <taxon>Trinickia</taxon>
    </lineage>
</organism>
<feature type="domain" description="AAA" evidence="21">
    <location>
        <begin position="564"/>
        <end position="677"/>
    </location>
</feature>
<dbReference type="Gene3D" id="3.40.50.300">
    <property type="entry name" value="P-loop containing nucleotide triphosphate hydrolases"/>
    <property type="match status" value="1"/>
</dbReference>
<evidence type="ECO:0000256" key="10">
    <source>
        <dbReference type="ARBA" id="ARBA00022989"/>
    </source>
</evidence>
<evidence type="ECO:0000259" key="22">
    <source>
        <dbReference type="Pfam" id="PF13807"/>
    </source>
</evidence>
<dbReference type="GO" id="GO:0005524">
    <property type="term" value="F:ATP binding"/>
    <property type="evidence" value="ECO:0007669"/>
    <property type="project" value="UniProtKB-KW"/>
</dbReference>
<comment type="function">
    <text evidence="15">Probably involved in polymerization and/or export of exopolysaccharide EPS I which functions as a virulence factor. May be involved in an ATP-dependent process in the pathway for EPS I production, possibly export of the trimeric repeat units across the inner membrane or their polymerization.</text>
</comment>
<dbReference type="GO" id="GO:0004713">
    <property type="term" value="F:protein tyrosine kinase activity"/>
    <property type="evidence" value="ECO:0007669"/>
    <property type="project" value="UniProtKB-KW"/>
</dbReference>
<evidence type="ECO:0000256" key="14">
    <source>
        <dbReference type="ARBA" id="ARBA00053015"/>
    </source>
</evidence>
<dbReference type="GO" id="GO:0000271">
    <property type="term" value="P:polysaccharide biosynthetic process"/>
    <property type="evidence" value="ECO:0007669"/>
    <property type="project" value="UniProtKB-KW"/>
</dbReference>
<evidence type="ECO:0000256" key="11">
    <source>
        <dbReference type="ARBA" id="ARBA00023136"/>
    </source>
</evidence>
<evidence type="ECO:0000313" key="24">
    <source>
        <dbReference type="Proteomes" id="UP000298656"/>
    </source>
</evidence>
<dbReference type="EMBL" id="CP040077">
    <property type="protein sequence ID" value="QCP50010.1"/>
    <property type="molecule type" value="Genomic_DNA"/>
</dbReference>
<dbReference type="Proteomes" id="UP000298656">
    <property type="component" value="Chromosome 1"/>
</dbReference>
<keyword evidence="18" id="KW-0175">Coiled coil</keyword>
<keyword evidence="12" id="KW-0829">Tyrosine-protein kinase</keyword>
<accession>A0A4V1EHE7</accession>
<keyword evidence="8 23" id="KW-0418">Kinase</keyword>
<dbReference type="SUPFAM" id="SSF52540">
    <property type="entry name" value="P-loop containing nucleoside triphosphate hydrolases"/>
    <property type="match status" value="1"/>
</dbReference>
<comment type="subcellular location">
    <subcellularLocation>
        <location evidence="1">Cell inner membrane</location>
        <topology evidence="1">Multi-pass membrane protein</topology>
    </subcellularLocation>
</comment>
<dbReference type="PANTHER" id="PTHR32309">
    <property type="entry name" value="TYROSINE-PROTEIN KINASE"/>
    <property type="match status" value="1"/>
</dbReference>
<dbReference type="Pfam" id="PF02706">
    <property type="entry name" value="Wzz"/>
    <property type="match status" value="1"/>
</dbReference>
<keyword evidence="24" id="KW-1185">Reference proteome</keyword>
<comment type="catalytic activity">
    <reaction evidence="14">
        <text>L-tyrosyl-[protein] + ATP = O-phospho-L-tyrosyl-[protein] + ADP + H(+)</text>
        <dbReference type="Rhea" id="RHEA:10596"/>
        <dbReference type="Rhea" id="RHEA-COMP:10136"/>
        <dbReference type="Rhea" id="RHEA-COMP:20101"/>
        <dbReference type="ChEBI" id="CHEBI:15378"/>
        <dbReference type="ChEBI" id="CHEBI:30616"/>
        <dbReference type="ChEBI" id="CHEBI:46858"/>
        <dbReference type="ChEBI" id="CHEBI:61978"/>
        <dbReference type="ChEBI" id="CHEBI:456216"/>
    </reaction>
</comment>
<dbReference type="InterPro" id="IPR005702">
    <property type="entry name" value="Wzc-like_C"/>
</dbReference>
<keyword evidence="9" id="KW-0067">ATP-binding</keyword>